<sequence length="184" mass="20937">MPNDIGILQEMIKDSAKIPDKKQVTLIESKDPKNRKVTISGLPDDAIVIKADEFTPLDTVFECSKGECKCADFIIVANTGKKRVIIYIEMKAAKESEKQIIQQLNGARCFMSYCREIGKSFWQSRDFLTRYQERFVKIIPASIPKKPTRPSEQMGDHDKPDKMLKINTTKNGRLAFNQLAGKPR</sequence>
<name>A0A450U285_9GAMM</name>
<reference evidence="2" key="1">
    <citation type="submission" date="2019-02" db="EMBL/GenBank/DDBJ databases">
        <authorList>
            <person name="Gruber-Vodicka R. H."/>
            <person name="Seah K. B. B."/>
        </authorList>
    </citation>
    <scope>NUCLEOTIDE SEQUENCE</scope>
    <source>
        <strain evidence="2">BECK_BZ131</strain>
    </source>
</reference>
<protein>
    <submittedName>
        <fullName evidence="2">Uncharacterized protein</fullName>
    </submittedName>
</protein>
<feature type="region of interest" description="Disordered" evidence="1">
    <location>
        <begin position="145"/>
        <end position="167"/>
    </location>
</feature>
<gene>
    <name evidence="2" type="ORF">BECKFW1821C_GA0114237_11145</name>
</gene>
<accession>A0A450U285</accession>
<proteinExistence type="predicted"/>
<organism evidence="2">
    <name type="scientific">Candidatus Kentrum sp. FW</name>
    <dbReference type="NCBI Taxonomy" id="2126338"/>
    <lineage>
        <taxon>Bacteria</taxon>
        <taxon>Pseudomonadati</taxon>
        <taxon>Pseudomonadota</taxon>
        <taxon>Gammaproteobacteria</taxon>
        <taxon>Candidatus Kentrum</taxon>
    </lineage>
</organism>
<dbReference type="AlphaFoldDB" id="A0A450U285"/>
<evidence type="ECO:0000256" key="1">
    <source>
        <dbReference type="SAM" id="MobiDB-lite"/>
    </source>
</evidence>
<feature type="compositionally biased region" description="Basic and acidic residues" evidence="1">
    <location>
        <begin position="154"/>
        <end position="164"/>
    </location>
</feature>
<evidence type="ECO:0000313" key="2">
    <source>
        <dbReference type="EMBL" id="VFJ77013.1"/>
    </source>
</evidence>
<dbReference type="EMBL" id="CAADFE010000114">
    <property type="protein sequence ID" value="VFJ77013.1"/>
    <property type="molecule type" value="Genomic_DNA"/>
</dbReference>